<dbReference type="AlphaFoldDB" id="A0A6N3HHH4"/>
<gene>
    <name evidence="1" type="ORF">PDLFYP31_03931</name>
</gene>
<organism evidence="1">
    <name type="scientific">Parabacteroides distasonis</name>
    <dbReference type="NCBI Taxonomy" id="823"/>
    <lineage>
        <taxon>Bacteria</taxon>
        <taxon>Pseudomonadati</taxon>
        <taxon>Bacteroidota</taxon>
        <taxon>Bacteroidia</taxon>
        <taxon>Bacteroidales</taxon>
        <taxon>Tannerellaceae</taxon>
        <taxon>Parabacteroides</taxon>
    </lineage>
</organism>
<name>A0A6N3HHH4_PARDI</name>
<reference evidence="1" key="1">
    <citation type="submission" date="2019-11" db="EMBL/GenBank/DDBJ databases">
        <authorList>
            <person name="Feng L."/>
        </authorList>
    </citation>
    <scope>NUCLEOTIDE SEQUENCE</scope>
    <source>
        <strain evidence="1">PdistasonisLFYP31</strain>
    </source>
</reference>
<protein>
    <submittedName>
        <fullName evidence="1">Uncharacterized protein</fullName>
    </submittedName>
</protein>
<evidence type="ECO:0000313" key="1">
    <source>
        <dbReference type="EMBL" id="VYU75570.1"/>
    </source>
</evidence>
<dbReference type="RefSeq" id="WP_129943441.1">
    <property type="nucleotide sequence ID" value="NZ_CACRUW010000033.1"/>
</dbReference>
<proteinExistence type="predicted"/>
<sequence length="75" mass="8721">MPVKEPLKNISNCPKLAALFKITDPINNEIEQLKEDYGIDGGIFDAKDKLAENYRKLDFHNLEKRLMNEILYNLL</sequence>
<dbReference type="EMBL" id="CACRUW010000033">
    <property type="protein sequence ID" value="VYU75570.1"/>
    <property type="molecule type" value="Genomic_DNA"/>
</dbReference>
<accession>A0A6N3HHH4</accession>